<proteinExistence type="predicted"/>
<reference evidence="1" key="1">
    <citation type="submission" date="2018-06" db="EMBL/GenBank/DDBJ databases">
        <authorList>
            <person name="Zhirakovskaya E."/>
        </authorList>
    </citation>
    <scope>NUCLEOTIDE SEQUENCE</scope>
</reference>
<protein>
    <recommendedName>
        <fullName evidence="2">Outer membrane protein beta-barrel domain-containing protein</fullName>
    </recommendedName>
</protein>
<dbReference type="AlphaFoldDB" id="A0A3B0U4P8"/>
<gene>
    <name evidence="1" type="ORF">MNBD_BACTEROID06-710</name>
</gene>
<accession>A0A3B0U4P8</accession>
<evidence type="ECO:0000313" key="1">
    <source>
        <dbReference type="EMBL" id="VAW25981.1"/>
    </source>
</evidence>
<name>A0A3B0U4P8_9ZZZZ</name>
<feature type="non-terminal residue" evidence="1">
    <location>
        <position position="1"/>
    </location>
</feature>
<evidence type="ECO:0008006" key="2">
    <source>
        <dbReference type="Google" id="ProtNLM"/>
    </source>
</evidence>
<dbReference type="EMBL" id="UOES01000047">
    <property type="protein sequence ID" value="VAW25981.1"/>
    <property type="molecule type" value="Genomic_DNA"/>
</dbReference>
<dbReference type="Pfam" id="PF20230">
    <property type="entry name" value="DUF6588"/>
    <property type="match status" value="1"/>
</dbReference>
<sequence>LQVGVGIFKKTEVKVRWLPTLQNIEGLEYKYFGLGVMHSISQWVPVVKEIKYLDVSGFIGFTNIDLAYTLDPEAIDGANQVANFGVNTITYELVGSATFSVFTGFVGIGFDNFKTNLSLDGEYIVKIPGAVDSNGDQLTETLVNPVALNANDGGFRATVGARLKLAIFTIHGAYTLQQYNTLNIGIGFSFR</sequence>
<dbReference type="InterPro" id="IPR046495">
    <property type="entry name" value="DUF6588"/>
</dbReference>
<organism evidence="1">
    <name type="scientific">hydrothermal vent metagenome</name>
    <dbReference type="NCBI Taxonomy" id="652676"/>
    <lineage>
        <taxon>unclassified sequences</taxon>
        <taxon>metagenomes</taxon>
        <taxon>ecological metagenomes</taxon>
    </lineage>
</organism>